<keyword evidence="6" id="KW-0687">Ribonucleoprotein</keyword>
<organism evidence="6">
    <name type="scientific">gut metagenome</name>
    <dbReference type="NCBI Taxonomy" id="749906"/>
    <lineage>
        <taxon>unclassified sequences</taxon>
        <taxon>metagenomes</taxon>
        <taxon>organismal metagenomes</taxon>
    </lineage>
</organism>
<keyword evidence="6" id="KW-0689">Ribosomal protein</keyword>
<protein>
    <submittedName>
        <fullName evidence="6">Ribosomal protein L11 methyltransferase</fullName>
    </submittedName>
</protein>
<evidence type="ECO:0000256" key="1">
    <source>
        <dbReference type="ARBA" id="ARBA00009741"/>
    </source>
</evidence>
<dbReference type="AlphaFoldDB" id="J9G1T5"/>
<dbReference type="Pfam" id="PF06325">
    <property type="entry name" value="PrmA"/>
    <property type="match status" value="1"/>
</dbReference>
<evidence type="ECO:0000313" key="6">
    <source>
        <dbReference type="EMBL" id="EJW95772.1"/>
    </source>
</evidence>
<dbReference type="HAMAP" id="MF_00735">
    <property type="entry name" value="Methyltr_PrmA"/>
    <property type="match status" value="1"/>
</dbReference>
<reference evidence="6" key="1">
    <citation type="journal article" date="2012" name="PLoS ONE">
        <title>Gene sets for utilization of primary and secondary nutrition supplies in the distal gut of endangered iberian lynx.</title>
        <authorList>
            <person name="Alcaide M."/>
            <person name="Messina E."/>
            <person name="Richter M."/>
            <person name="Bargiela R."/>
            <person name="Peplies J."/>
            <person name="Huws S.A."/>
            <person name="Newbold C.J."/>
            <person name="Golyshin P.N."/>
            <person name="Simon M.A."/>
            <person name="Lopez G."/>
            <person name="Yakimov M.M."/>
            <person name="Ferrer M."/>
        </authorList>
    </citation>
    <scope>NUCLEOTIDE SEQUENCE</scope>
</reference>
<dbReference type="PANTHER" id="PTHR43648">
    <property type="entry name" value="ELECTRON TRANSFER FLAVOPROTEIN BETA SUBUNIT LYSINE METHYLTRANSFERASE"/>
    <property type="match status" value="1"/>
</dbReference>
<dbReference type="GO" id="GO:0032259">
    <property type="term" value="P:methylation"/>
    <property type="evidence" value="ECO:0007669"/>
    <property type="project" value="UniProtKB-KW"/>
</dbReference>
<proteinExistence type="inferred from homology"/>
<keyword evidence="5" id="KW-0949">S-adenosyl-L-methionine</keyword>
<name>J9G1T5_9ZZZZ</name>
<dbReference type="GO" id="GO:0005840">
    <property type="term" value="C:ribosome"/>
    <property type="evidence" value="ECO:0007669"/>
    <property type="project" value="UniProtKB-KW"/>
</dbReference>
<comment type="similarity">
    <text evidence="1">Belongs to the methyltransferase superfamily. PrmA family.</text>
</comment>
<sequence length="305" mass="34021">MKYLEFTFTTRPANEAVQDVLAAVLAEVGFDSFVHTDSLDLPRKAQTDNPEAPIFEDKADVDQFKAYIPQQQYDAAALDAALADFPLPEVTISYEQVEAEDKNWNEEWEKNYFQPLNVEGRCVIASTFHKDVPRAEYNITIDPRMSFGTGHHATTSQMISRILQDDMTGLEVLDMGCGTSILAILARMRGAAHCTAVDIDEWCVSNSLENIALNHIDGIDVYLGDASVLADKGPFDLVIANINRNILLADLCRYVPRMKSGAAIYMSGFYVEDVPVLQETCERLGLKLVDVHSMDNWACIKCILQ</sequence>
<gene>
    <name evidence="6" type="ORF">EVA_16123</name>
</gene>
<keyword evidence="4 6" id="KW-0808">Transferase</keyword>
<dbReference type="InterPro" id="IPR004498">
    <property type="entry name" value="Ribosomal_PrmA_MeTrfase"/>
</dbReference>
<dbReference type="GO" id="GO:0008276">
    <property type="term" value="F:protein methyltransferase activity"/>
    <property type="evidence" value="ECO:0007669"/>
    <property type="project" value="InterPro"/>
</dbReference>
<dbReference type="NCBIfam" id="NF001785">
    <property type="entry name" value="PRK00517.2-2"/>
    <property type="match status" value="1"/>
</dbReference>
<evidence type="ECO:0000256" key="5">
    <source>
        <dbReference type="ARBA" id="ARBA00022691"/>
    </source>
</evidence>
<evidence type="ECO:0000256" key="4">
    <source>
        <dbReference type="ARBA" id="ARBA00022679"/>
    </source>
</evidence>
<accession>J9G1T5</accession>
<dbReference type="SUPFAM" id="SSF53335">
    <property type="entry name" value="S-adenosyl-L-methionine-dependent methyltransferases"/>
    <property type="match status" value="1"/>
</dbReference>
<dbReference type="PIRSF" id="PIRSF000401">
    <property type="entry name" value="RPL11_MTase"/>
    <property type="match status" value="1"/>
</dbReference>
<dbReference type="PANTHER" id="PTHR43648:SF1">
    <property type="entry name" value="ELECTRON TRANSFER FLAVOPROTEIN BETA SUBUNIT LYSINE METHYLTRANSFERASE"/>
    <property type="match status" value="1"/>
</dbReference>
<dbReference type="CDD" id="cd02440">
    <property type="entry name" value="AdoMet_MTases"/>
    <property type="match status" value="1"/>
</dbReference>
<dbReference type="EMBL" id="AMCI01005616">
    <property type="protein sequence ID" value="EJW95772.1"/>
    <property type="molecule type" value="Genomic_DNA"/>
</dbReference>
<evidence type="ECO:0000256" key="3">
    <source>
        <dbReference type="ARBA" id="ARBA00022603"/>
    </source>
</evidence>
<dbReference type="Gene3D" id="3.40.50.150">
    <property type="entry name" value="Vaccinia Virus protein VP39"/>
    <property type="match status" value="1"/>
</dbReference>
<dbReference type="InterPro" id="IPR050078">
    <property type="entry name" value="Ribosomal_L11_MeTrfase_PrmA"/>
</dbReference>
<comment type="caution">
    <text evidence="6">The sequence shown here is derived from an EMBL/GenBank/DDBJ whole genome shotgun (WGS) entry which is preliminary data.</text>
</comment>
<evidence type="ECO:0000256" key="2">
    <source>
        <dbReference type="ARBA" id="ARBA00022490"/>
    </source>
</evidence>
<keyword evidence="3 6" id="KW-0489">Methyltransferase</keyword>
<keyword evidence="2" id="KW-0963">Cytoplasm</keyword>
<dbReference type="InterPro" id="IPR029063">
    <property type="entry name" value="SAM-dependent_MTases_sf"/>
</dbReference>